<proteinExistence type="predicted"/>
<dbReference type="EMBL" id="KN817557">
    <property type="protein sequence ID" value="KJA21591.1"/>
    <property type="molecule type" value="Genomic_DNA"/>
</dbReference>
<sequence length="209" mass="23163">MSKQMLGVKDCADVPRARTTDGERVVGAASSSTSLGAVNGDAHRRRHIWRASAPSGLQASGSVATRGSFAYSPAPVSAHCMSSRVHCHRIPHRRSRHRRCTPCRTDKARRAAGCLQDKRHALSSTKRQPSCTEEPRTHSRSRPPASTASPPSHLPITAVHRRRVAQGRRRRRRPPHALRLESSPPAARRPTTAPAIRYRKPTMFRMSRC</sequence>
<feature type="compositionally biased region" description="Low complexity" evidence="1">
    <location>
        <begin position="142"/>
        <end position="155"/>
    </location>
</feature>
<feature type="compositionally biased region" description="Basic residues" evidence="1">
    <location>
        <begin position="197"/>
        <end position="209"/>
    </location>
</feature>
<evidence type="ECO:0000313" key="2">
    <source>
        <dbReference type="EMBL" id="KJA21591.1"/>
    </source>
</evidence>
<feature type="compositionally biased region" description="Low complexity" evidence="1">
    <location>
        <begin position="184"/>
        <end position="195"/>
    </location>
</feature>
<keyword evidence="3" id="KW-1185">Reference proteome</keyword>
<evidence type="ECO:0000313" key="3">
    <source>
        <dbReference type="Proteomes" id="UP000054270"/>
    </source>
</evidence>
<protein>
    <submittedName>
        <fullName evidence="2">Uncharacterized protein</fullName>
    </submittedName>
</protein>
<reference evidence="3" key="1">
    <citation type="submission" date="2014-04" db="EMBL/GenBank/DDBJ databases">
        <title>Evolutionary Origins and Diversification of the Mycorrhizal Mutualists.</title>
        <authorList>
            <consortium name="DOE Joint Genome Institute"/>
            <consortium name="Mycorrhizal Genomics Consortium"/>
            <person name="Kohler A."/>
            <person name="Kuo A."/>
            <person name="Nagy L.G."/>
            <person name="Floudas D."/>
            <person name="Copeland A."/>
            <person name="Barry K.W."/>
            <person name="Cichocki N."/>
            <person name="Veneault-Fourrey C."/>
            <person name="LaButti K."/>
            <person name="Lindquist E.A."/>
            <person name="Lipzen A."/>
            <person name="Lundell T."/>
            <person name="Morin E."/>
            <person name="Murat C."/>
            <person name="Riley R."/>
            <person name="Ohm R."/>
            <person name="Sun H."/>
            <person name="Tunlid A."/>
            <person name="Henrissat B."/>
            <person name="Grigoriev I.V."/>
            <person name="Hibbett D.S."/>
            <person name="Martin F."/>
        </authorList>
    </citation>
    <scope>NUCLEOTIDE SEQUENCE [LARGE SCALE GENOMIC DNA]</scope>
    <source>
        <strain evidence="3">FD-334 SS-4</strain>
    </source>
</reference>
<organism evidence="2 3">
    <name type="scientific">Hypholoma sublateritium (strain FD-334 SS-4)</name>
    <dbReference type="NCBI Taxonomy" id="945553"/>
    <lineage>
        <taxon>Eukaryota</taxon>
        <taxon>Fungi</taxon>
        <taxon>Dikarya</taxon>
        <taxon>Basidiomycota</taxon>
        <taxon>Agaricomycotina</taxon>
        <taxon>Agaricomycetes</taxon>
        <taxon>Agaricomycetidae</taxon>
        <taxon>Agaricales</taxon>
        <taxon>Agaricineae</taxon>
        <taxon>Strophariaceae</taxon>
        <taxon>Hypholoma</taxon>
    </lineage>
</organism>
<dbReference type="Proteomes" id="UP000054270">
    <property type="component" value="Unassembled WGS sequence"/>
</dbReference>
<feature type="compositionally biased region" description="Basic residues" evidence="1">
    <location>
        <begin position="159"/>
        <end position="176"/>
    </location>
</feature>
<feature type="compositionally biased region" description="Basic residues" evidence="1">
    <location>
        <begin position="90"/>
        <end position="101"/>
    </location>
</feature>
<feature type="compositionally biased region" description="Polar residues" evidence="1">
    <location>
        <begin position="122"/>
        <end position="131"/>
    </location>
</feature>
<feature type="region of interest" description="Disordered" evidence="1">
    <location>
        <begin position="90"/>
        <end position="209"/>
    </location>
</feature>
<gene>
    <name evidence="2" type="ORF">HYPSUDRAFT_727828</name>
</gene>
<dbReference type="AlphaFoldDB" id="A0A0D2NYP9"/>
<name>A0A0D2NYP9_HYPSF</name>
<evidence type="ECO:0000256" key="1">
    <source>
        <dbReference type="SAM" id="MobiDB-lite"/>
    </source>
</evidence>
<accession>A0A0D2NYP9</accession>